<protein>
    <submittedName>
        <fullName evidence="1">Uncharacterized protein</fullName>
    </submittedName>
</protein>
<keyword evidence="2" id="KW-1185">Reference proteome</keyword>
<evidence type="ECO:0000313" key="1">
    <source>
        <dbReference type="EMBL" id="KAI3738025.1"/>
    </source>
</evidence>
<organism evidence="1 2">
    <name type="scientific">Cichorium intybus</name>
    <name type="common">Chicory</name>
    <dbReference type="NCBI Taxonomy" id="13427"/>
    <lineage>
        <taxon>Eukaryota</taxon>
        <taxon>Viridiplantae</taxon>
        <taxon>Streptophyta</taxon>
        <taxon>Embryophyta</taxon>
        <taxon>Tracheophyta</taxon>
        <taxon>Spermatophyta</taxon>
        <taxon>Magnoliopsida</taxon>
        <taxon>eudicotyledons</taxon>
        <taxon>Gunneridae</taxon>
        <taxon>Pentapetalae</taxon>
        <taxon>asterids</taxon>
        <taxon>campanulids</taxon>
        <taxon>Asterales</taxon>
        <taxon>Asteraceae</taxon>
        <taxon>Cichorioideae</taxon>
        <taxon>Cichorieae</taxon>
        <taxon>Cichoriinae</taxon>
        <taxon>Cichorium</taxon>
    </lineage>
</organism>
<name>A0ACB9CUT6_CICIN</name>
<sequence>MPSPSSSDESHRINGFRTIFKSIEALIASISKSKVANRSDFSRLDAVSQIEGWMPAIDSLFVQLEKFTVMADVYFVTGIELAYE</sequence>
<proteinExistence type="predicted"/>
<evidence type="ECO:0000313" key="2">
    <source>
        <dbReference type="Proteomes" id="UP001055811"/>
    </source>
</evidence>
<accession>A0ACB9CUT6</accession>
<reference evidence="2" key="1">
    <citation type="journal article" date="2022" name="Mol. Ecol. Resour.">
        <title>The genomes of chicory, endive, great burdock and yacon provide insights into Asteraceae palaeo-polyploidization history and plant inulin production.</title>
        <authorList>
            <person name="Fan W."/>
            <person name="Wang S."/>
            <person name="Wang H."/>
            <person name="Wang A."/>
            <person name="Jiang F."/>
            <person name="Liu H."/>
            <person name="Zhao H."/>
            <person name="Xu D."/>
            <person name="Zhang Y."/>
        </authorList>
    </citation>
    <scope>NUCLEOTIDE SEQUENCE [LARGE SCALE GENOMIC DNA]</scope>
    <source>
        <strain evidence="2">cv. Punajuju</strain>
    </source>
</reference>
<dbReference type="Proteomes" id="UP001055811">
    <property type="component" value="Linkage Group LG05"/>
</dbReference>
<reference evidence="1 2" key="2">
    <citation type="journal article" date="2022" name="Mol. Ecol. Resour.">
        <title>The genomes of chicory, endive, great burdock and yacon provide insights into Asteraceae paleo-polyploidization history and plant inulin production.</title>
        <authorList>
            <person name="Fan W."/>
            <person name="Wang S."/>
            <person name="Wang H."/>
            <person name="Wang A."/>
            <person name="Jiang F."/>
            <person name="Liu H."/>
            <person name="Zhao H."/>
            <person name="Xu D."/>
            <person name="Zhang Y."/>
        </authorList>
    </citation>
    <scope>NUCLEOTIDE SEQUENCE [LARGE SCALE GENOMIC DNA]</scope>
    <source>
        <strain evidence="2">cv. Punajuju</strain>
        <tissue evidence="1">Leaves</tissue>
    </source>
</reference>
<comment type="caution">
    <text evidence="1">The sequence shown here is derived from an EMBL/GenBank/DDBJ whole genome shotgun (WGS) entry which is preliminary data.</text>
</comment>
<dbReference type="EMBL" id="CM042013">
    <property type="protein sequence ID" value="KAI3738025.1"/>
    <property type="molecule type" value="Genomic_DNA"/>
</dbReference>
<gene>
    <name evidence="1" type="ORF">L2E82_28043</name>
</gene>